<evidence type="ECO:0000256" key="1">
    <source>
        <dbReference type="SAM" id="MobiDB-lite"/>
    </source>
</evidence>
<dbReference type="EMBL" id="CAJMWV010005291">
    <property type="protein sequence ID" value="CAE6510224.1"/>
    <property type="molecule type" value="Genomic_DNA"/>
</dbReference>
<name>A0A8H3HGB2_9AGAM</name>
<gene>
    <name evidence="2" type="ORF">RDB_LOCUS130364</name>
</gene>
<feature type="compositionally biased region" description="Pro residues" evidence="1">
    <location>
        <begin position="51"/>
        <end position="66"/>
    </location>
</feature>
<feature type="region of interest" description="Disordered" evidence="1">
    <location>
        <begin position="179"/>
        <end position="198"/>
    </location>
</feature>
<feature type="compositionally biased region" description="Acidic residues" evidence="1">
    <location>
        <begin position="186"/>
        <end position="198"/>
    </location>
</feature>
<evidence type="ECO:0000313" key="2">
    <source>
        <dbReference type="EMBL" id="CAE6510224.1"/>
    </source>
</evidence>
<organism evidence="2 3">
    <name type="scientific">Rhizoctonia solani</name>
    <dbReference type="NCBI Taxonomy" id="456999"/>
    <lineage>
        <taxon>Eukaryota</taxon>
        <taxon>Fungi</taxon>
        <taxon>Dikarya</taxon>
        <taxon>Basidiomycota</taxon>
        <taxon>Agaricomycotina</taxon>
        <taxon>Agaricomycetes</taxon>
        <taxon>Cantharellales</taxon>
        <taxon>Ceratobasidiaceae</taxon>
        <taxon>Rhizoctonia</taxon>
    </lineage>
</organism>
<protein>
    <submittedName>
        <fullName evidence="2">Uncharacterized protein</fullName>
    </submittedName>
</protein>
<dbReference type="AlphaFoldDB" id="A0A8H3HGB2"/>
<sequence>MRLTICFITYTEHELNDHGIYSRGLGACSNYGPSKSSDGSDRWDILDTLPRTPPPIPPQTPTPPPDKTLSTKNIILFFGFPTSANFSLSLPAWHEFIPGQCDCWGKLRIAEGGDKIHAAVACNPASVYGKHDASFVRPFILDITSIKHLAGRVHTRGVRQGGDWAIVDRAERLANTNFQVDKRSGEDEDDEDDERWEN</sequence>
<feature type="region of interest" description="Disordered" evidence="1">
    <location>
        <begin position="33"/>
        <end position="66"/>
    </location>
</feature>
<reference evidence="2" key="1">
    <citation type="submission" date="2021-01" db="EMBL/GenBank/DDBJ databases">
        <authorList>
            <person name="Kaushik A."/>
        </authorList>
    </citation>
    <scope>NUCLEOTIDE SEQUENCE</scope>
    <source>
        <strain evidence="2">AG3-1AP</strain>
    </source>
</reference>
<proteinExistence type="predicted"/>
<comment type="caution">
    <text evidence="2">The sequence shown here is derived from an EMBL/GenBank/DDBJ whole genome shotgun (WGS) entry which is preliminary data.</text>
</comment>
<dbReference type="Proteomes" id="UP000663831">
    <property type="component" value="Unassembled WGS sequence"/>
</dbReference>
<evidence type="ECO:0000313" key="3">
    <source>
        <dbReference type="Proteomes" id="UP000663831"/>
    </source>
</evidence>
<accession>A0A8H3HGB2</accession>